<dbReference type="InterPro" id="IPR041705">
    <property type="entry name" value="PIN_Sll0205"/>
</dbReference>
<comment type="caution">
    <text evidence="2">The sequence shown here is derived from an EMBL/GenBank/DDBJ whole genome shotgun (WGS) entry which is preliminary data.</text>
</comment>
<dbReference type="EMBL" id="BMIA01000002">
    <property type="protein sequence ID" value="GGH40957.1"/>
    <property type="molecule type" value="Genomic_DNA"/>
</dbReference>
<sequence length="123" mass="14211">MNILLDTHILLWFLTDDNRLSQAHINLIENKQNELFFSIGSLWEIAIKAGLLKLSIPNPIDRLVPAEVHLIEIKISHLEAYQLLPSIHKDPFDRLLIAQSQVEDFWLLTDDGKFDGYPVKLLK</sequence>
<evidence type="ECO:0000313" key="3">
    <source>
        <dbReference type="Proteomes" id="UP000600214"/>
    </source>
</evidence>
<dbReference type="PANTHER" id="PTHR36173:SF2">
    <property type="entry name" value="RIBONUCLEASE VAPC16"/>
    <property type="match status" value="1"/>
</dbReference>
<dbReference type="Proteomes" id="UP000600214">
    <property type="component" value="Unassembled WGS sequence"/>
</dbReference>
<dbReference type="Gene3D" id="3.40.50.1010">
    <property type="entry name" value="5'-nuclease"/>
    <property type="match status" value="1"/>
</dbReference>
<evidence type="ECO:0000259" key="1">
    <source>
        <dbReference type="Pfam" id="PF01850"/>
    </source>
</evidence>
<dbReference type="RefSeq" id="WP_188934659.1">
    <property type="nucleotide sequence ID" value="NZ_BMIA01000002.1"/>
</dbReference>
<dbReference type="PANTHER" id="PTHR36173">
    <property type="entry name" value="RIBONUCLEASE VAPC16-RELATED"/>
    <property type="match status" value="1"/>
</dbReference>
<dbReference type="InterPro" id="IPR052919">
    <property type="entry name" value="TA_system_RNase"/>
</dbReference>
<name>A0ABQ1YW11_9BACT</name>
<organism evidence="2 3">
    <name type="scientific">Dyadobacter endophyticus</name>
    <dbReference type="NCBI Taxonomy" id="1749036"/>
    <lineage>
        <taxon>Bacteria</taxon>
        <taxon>Pseudomonadati</taxon>
        <taxon>Bacteroidota</taxon>
        <taxon>Cytophagia</taxon>
        <taxon>Cytophagales</taxon>
        <taxon>Spirosomataceae</taxon>
        <taxon>Dyadobacter</taxon>
    </lineage>
</organism>
<keyword evidence="3" id="KW-1185">Reference proteome</keyword>
<feature type="domain" description="PIN" evidence="1">
    <location>
        <begin position="3"/>
        <end position="117"/>
    </location>
</feature>
<dbReference type="CDD" id="cd09872">
    <property type="entry name" value="PIN_Sll0205-like"/>
    <property type="match status" value="1"/>
</dbReference>
<proteinExistence type="predicted"/>
<dbReference type="Pfam" id="PF01850">
    <property type="entry name" value="PIN"/>
    <property type="match status" value="1"/>
</dbReference>
<protein>
    <submittedName>
        <fullName evidence="2">Twitching motility protein PilT</fullName>
    </submittedName>
</protein>
<gene>
    <name evidence="2" type="ORF">GCM10007423_36400</name>
</gene>
<dbReference type="SUPFAM" id="SSF88723">
    <property type="entry name" value="PIN domain-like"/>
    <property type="match status" value="1"/>
</dbReference>
<reference evidence="3" key="1">
    <citation type="journal article" date="2019" name="Int. J. Syst. Evol. Microbiol.">
        <title>The Global Catalogue of Microorganisms (GCM) 10K type strain sequencing project: providing services to taxonomists for standard genome sequencing and annotation.</title>
        <authorList>
            <consortium name="The Broad Institute Genomics Platform"/>
            <consortium name="The Broad Institute Genome Sequencing Center for Infectious Disease"/>
            <person name="Wu L."/>
            <person name="Ma J."/>
        </authorList>
    </citation>
    <scope>NUCLEOTIDE SEQUENCE [LARGE SCALE GENOMIC DNA]</scope>
    <source>
        <strain evidence="3">CGMCC 1.15288</strain>
    </source>
</reference>
<accession>A0ABQ1YW11</accession>
<evidence type="ECO:0000313" key="2">
    <source>
        <dbReference type="EMBL" id="GGH40957.1"/>
    </source>
</evidence>
<dbReference type="InterPro" id="IPR029060">
    <property type="entry name" value="PIN-like_dom_sf"/>
</dbReference>
<dbReference type="InterPro" id="IPR002716">
    <property type="entry name" value="PIN_dom"/>
</dbReference>